<dbReference type="AlphaFoldDB" id="A0AAV8XIY2"/>
<feature type="signal peptide" evidence="2">
    <location>
        <begin position="1"/>
        <end position="22"/>
    </location>
</feature>
<gene>
    <name evidence="3" type="ORF">NQ318_019899</name>
</gene>
<dbReference type="Proteomes" id="UP001162162">
    <property type="component" value="Unassembled WGS sequence"/>
</dbReference>
<dbReference type="EMBL" id="JAPWTK010000560">
    <property type="protein sequence ID" value="KAJ8938392.1"/>
    <property type="molecule type" value="Genomic_DNA"/>
</dbReference>
<evidence type="ECO:0000256" key="2">
    <source>
        <dbReference type="SAM" id="SignalP"/>
    </source>
</evidence>
<keyword evidence="2" id="KW-0732">Signal</keyword>
<organism evidence="3 4">
    <name type="scientific">Aromia moschata</name>
    <dbReference type="NCBI Taxonomy" id="1265417"/>
    <lineage>
        <taxon>Eukaryota</taxon>
        <taxon>Metazoa</taxon>
        <taxon>Ecdysozoa</taxon>
        <taxon>Arthropoda</taxon>
        <taxon>Hexapoda</taxon>
        <taxon>Insecta</taxon>
        <taxon>Pterygota</taxon>
        <taxon>Neoptera</taxon>
        <taxon>Endopterygota</taxon>
        <taxon>Coleoptera</taxon>
        <taxon>Polyphaga</taxon>
        <taxon>Cucujiformia</taxon>
        <taxon>Chrysomeloidea</taxon>
        <taxon>Cerambycidae</taxon>
        <taxon>Cerambycinae</taxon>
        <taxon>Callichromatini</taxon>
        <taxon>Aromia</taxon>
    </lineage>
</organism>
<keyword evidence="4" id="KW-1185">Reference proteome</keyword>
<evidence type="ECO:0000256" key="1">
    <source>
        <dbReference type="SAM" id="MobiDB-lite"/>
    </source>
</evidence>
<comment type="caution">
    <text evidence="3">The sequence shown here is derived from an EMBL/GenBank/DDBJ whole genome shotgun (WGS) entry which is preliminary data.</text>
</comment>
<evidence type="ECO:0000313" key="4">
    <source>
        <dbReference type="Proteomes" id="UP001162162"/>
    </source>
</evidence>
<reference evidence="3" key="1">
    <citation type="journal article" date="2023" name="Insect Mol. Biol.">
        <title>Genome sequencing provides insights into the evolution of gene families encoding plant cell wall-degrading enzymes in longhorned beetles.</title>
        <authorList>
            <person name="Shin N.R."/>
            <person name="Okamura Y."/>
            <person name="Kirsch R."/>
            <person name="Pauchet Y."/>
        </authorList>
    </citation>
    <scope>NUCLEOTIDE SEQUENCE</scope>
    <source>
        <strain evidence="3">AMC_N1</strain>
    </source>
</reference>
<accession>A0AAV8XIY2</accession>
<feature type="region of interest" description="Disordered" evidence="1">
    <location>
        <begin position="105"/>
        <end position="163"/>
    </location>
</feature>
<protein>
    <submittedName>
        <fullName evidence="3">Uncharacterized protein</fullName>
    </submittedName>
</protein>
<evidence type="ECO:0000313" key="3">
    <source>
        <dbReference type="EMBL" id="KAJ8938392.1"/>
    </source>
</evidence>
<feature type="compositionally biased region" description="Acidic residues" evidence="1">
    <location>
        <begin position="108"/>
        <end position="161"/>
    </location>
</feature>
<proteinExistence type="predicted"/>
<sequence>MFKFVVLMVTLALASELEGTIAKQKRDVSFTTYPLVLDTEEAVDLSLVQSLPATIDLSQIRPLPSVDEEETVGAPNVEAEVNPCAACFVYMTDLIEQLADISVNQPEPEVEAEEEEVAEEEVAEEEVAEEEVAEEEVAEEEVSEEEVAEEEVSEEVAEEETVVSPEISVALPISFWSDA</sequence>
<feature type="chain" id="PRO_5043765272" evidence="2">
    <location>
        <begin position="23"/>
        <end position="179"/>
    </location>
</feature>
<name>A0AAV8XIY2_9CUCU</name>